<keyword evidence="4" id="KW-0256">Endoplasmic reticulum</keyword>
<gene>
    <name evidence="7" type="ORF">CTOB1V02_LOCUS9804</name>
</gene>
<name>A0A7R8WHU5_9CRUS</name>
<dbReference type="AlphaFoldDB" id="A0A7R8WHU5"/>
<dbReference type="EMBL" id="OB664066">
    <property type="protein sequence ID" value="CAD7231961.1"/>
    <property type="molecule type" value="Genomic_DNA"/>
</dbReference>
<protein>
    <submittedName>
        <fullName evidence="7">Uncharacterized protein</fullName>
    </submittedName>
</protein>
<evidence type="ECO:0000256" key="3">
    <source>
        <dbReference type="ARBA" id="ARBA00022692"/>
    </source>
</evidence>
<keyword evidence="3" id="KW-0812">Transmembrane</keyword>
<accession>A0A7R8WHU5</accession>
<evidence type="ECO:0000256" key="4">
    <source>
        <dbReference type="ARBA" id="ARBA00022824"/>
    </source>
</evidence>
<dbReference type="PANTHER" id="PTHR12906">
    <property type="entry name" value="PROTEIN C20ORF24 RAB5-INTERACTING PROTEIN"/>
    <property type="match status" value="1"/>
</dbReference>
<evidence type="ECO:0000256" key="6">
    <source>
        <dbReference type="ARBA" id="ARBA00023136"/>
    </source>
</evidence>
<dbReference type="GO" id="GO:0005739">
    <property type="term" value="C:mitochondrion"/>
    <property type="evidence" value="ECO:0007669"/>
    <property type="project" value="GOC"/>
</dbReference>
<dbReference type="Pfam" id="PF07019">
    <property type="entry name" value="EMC6"/>
    <property type="match status" value="1"/>
</dbReference>
<keyword evidence="5" id="KW-1133">Transmembrane helix</keyword>
<evidence type="ECO:0000256" key="2">
    <source>
        <dbReference type="ARBA" id="ARBA00009436"/>
    </source>
</evidence>
<dbReference type="InterPro" id="IPR029008">
    <property type="entry name" value="EMC6-like"/>
</dbReference>
<sequence>MERKMTSEPKCSVWSTVCKSFTPNSVWPDKEEFLDVVYWLRQLLGVFLGMVWGILALKGFLAIVLFCAANAGLIYVYYTAFQKVNEDEYGGAWELTKEGFVTSFAGFLIAPSPYYTSCIDLHADSVPVEKTDEFRGSLYSQWIWTRVMVTGFPNDGDDWSEPEQGTGWLQKNEMGSMKDRVVEDSTVEHSKEYVIYLWPPAA</sequence>
<proteinExistence type="inferred from homology"/>
<dbReference type="GO" id="GO:0005789">
    <property type="term" value="C:endoplasmic reticulum membrane"/>
    <property type="evidence" value="ECO:0007669"/>
    <property type="project" value="UniProtKB-SubCell"/>
</dbReference>
<evidence type="ECO:0000256" key="1">
    <source>
        <dbReference type="ARBA" id="ARBA00004477"/>
    </source>
</evidence>
<evidence type="ECO:0000256" key="5">
    <source>
        <dbReference type="ARBA" id="ARBA00022989"/>
    </source>
</evidence>
<reference evidence="7" key="1">
    <citation type="submission" date="2020-11" db="EMBL/GenBank/DDBJ databases">
        <authorList>
            <person name="Tran Van P."/>
        </authorList>
    </citation>
    <scope>NUCLEOTIDE SEQUENCE</scope>
</reference>
<comment type="similarity">
    <text evidence="2">Belongs to the EMC6 family.</text>
</comment>
<dbReference type="GO" id="GO:0097250">
    <property type="term" value="P:mitochondrial respirasome assembly"/>
    <property type="evidence" value="ECO:0007669"/>
    <property type="project" value="InterPro"/>
</dbReference>
<evidence type="ECO:0000313" key="7">
    <source>
        <dbReference type="EMBL" id="CAD7231961.1"/>
    </source>
</evidence>
<comment type="subcellular location">
    <subcellularLocation>
        <location evidence="1">Endoplasmic reticulum membrane</location>
        <topology evidence="1">Multi-pass membrane protein</topology>
    </subcellularLocation>
</comment>
<dbReference type="PANTHER" id="PTHR12906:SF0">
    <property type="entry name" value="GEL COMPLEX SUBUNIT OPTI"/>
    <property type="match status" value="1"/>
</dbReference>
<organism evidence="7">
    <name type="scientific">Cyprideis torosa</name>
    <dbReference type="NCBI Taxonomy" id="163714"/>
    <lineage>
        <taxon>Eukaryota</taxon>
        <taxon>Metazoa</taxon>
        <taxon>Ecdysozoa</taxon>
        <taxon>Arthropoda</taxon>
        <taxon>Crustacea</taxon>
        <taxon>Oligostraca</taxon>
        <taxon>Ostracoda</taxon>
        <taxon>Podocopa</taxon>
        <taxon>Podocopida</taxon>
        <taxon>Cytherocopina</taxon>
        <taxon>Cytheroidea</taxon>
        <taxon>Cytherideidae</taxon>
        <taxon>Cyprideis</taxon>
    </lineage>
</organism>
<dbReference type="InterPro" id="IPR010742">
    <property type="entry name" value="RCAF1"/>
</dbReference>
<keyword evidence="6" id="KW-0472">Membrane</keyword>
<dbReference type="OrthoDB" id="286395at2759"/>